<feature type="domain" description="5'-3' DNA helicase ZGRF1-like N-terminal" evidence="2">
    <location>
        <begin position="20"/>
        <end position="88"/>
    </location>
</feature>
<dbReference type="GO" id="GO:0006302">
    <property type="term" value="P:double-strand break repair"/>
    <property type="evidence" value="ECO:0007669"/>
    <property type="project" value="TreeGrafter"/>
</dbReference>
<dbReference type="EMBL" id="JAACLJ010000003">
    <property type="protein sequence ID" value="KAF4589110.1"/>
    <property type="molecule type" value="Genomic_DNA"/>
</dbReference>
<evidence type="ECO:0000313" key="3">
    <source>
        <dbReference type="EMBL" id="KAF4589110.1"/>
    </source>
</evidence>
<dbReference type="InterPro" id="IPR052800">
    <property type="entry name" value="DNA_Repair_Helicase_ZGRF1"/>
</dbReference>
<sequence>MSHAVNKPDDVPQAPTSAPVLDYRCLFTHDLRRKQKRWQDGRLKYHTFNRRVMVYDDGGNLIGDAHAREGPLAEGDEMELENGAAAVVQDAWGEDACIDQDAWFDEDAWFHEDACFRGNEDVTMRDDSAGPRRSVEEAVGIETRRGDGDATPNDQRLRRQKTADETTQEENRVALPNDKVRRREKTLDQTSRGFNTAHDDTAIQSGLAGLHRKALEMVKATTRREDDHVAMPGDQLRRREEETADEMAHFSDTACDDVVMLDGPPTAGEKLAEKSINASIGRVAGKSVDVPGEVEFNEQDCRHQEAKATCETSRAESVVSTTVPQVPPLNDGQDFASHVPERPASVPSLDDNHASRDKEKMPLPGKRAELRIRSRQKRGLMMMADQRQKSPKPAPKQLEKPCLDYDSEIEVRKGSNKDDDAPPTPKRPRRDVRRVPDDGTERPRRQKQGPRIERLARKSTRSKEIFGFLSSSSPAEAEAEATIPPNRSALRIGQTLNPNRRPPLRSRTTDSANNHPDKQQPTPPTRQTSDPGSKPMVVNPATRGKKAARREDAMGQTPSLTLWQCCFCSAGWFSVALDYCCPDRHRWRCHDCVYAVRP</sequence>
<dbReference type="GO" id="GO:0035861">
    <property type="term" value="C:site of double-strand break"/>
    <property type="evidence" value="ECO:0007669"/>
    <property type="project" value="TreeGrafter"/>
</dbReference>
<feature type="region of interest" description="Disordered" evidence="1">
    <location>
        <begin position="319"/>
        <end position="552"/>
    </location>
</feature>
<dbReference type="Proteomes" id="UP000562929">
    <property type="component" value="Unassembled WGS sequence"/>
</dbReference>
<reference evidence="3 4" key="1">
    <citation type="journal article" date="2020" name="G3 (Bethesda)">
        <title>Genetic Underpinnings of Host Manipulation by Ophiocordyceps as Revealed by Comparative Transcriptomics.</title>
        <authorList>
            <person name="Will I."/>
            <person name="Das B."/>
            <person name="Trinh T."/>
            <person name="Brachmann A."/>
            <person name="Ohm R.A."/>
            <person name="de Bekker C."/>
        </authorList>
    </citation>
    <scope>NUCLEOTIDE SEQUENCE [LARGE SCALE GENOMIC DNA]</scope>
    <source>
        <strain evidence="3 4">EC05</strain>
    </source>
</reference>
<name>A0A8H4VDW3_9HYPO</name>
<evidence type="ECO:0000256" key="1">
    <source>
        <dbReference type="SAM" id="MobiDB-lite"/>
    </source>
</evidence>
<dbReference type="OrthoDB" id="6513042at2759"/>
<dbReference type="Pfam" id="PF10382">
    <property type="entry name" value="ZGRF1-like_N"/>
    <property type="match status" value="1"/>
</dbReference>
<feature type="compositionally biased region" description="Basic and acidic residues" evidence="1">
    <location>
        <begin position="122"/>
        <end position="148"/>
    </location>
</feature>
<gene>
    <name evidence="3" type="ORF">GQ602_002999</name>
</gene>
<dbReference type="GO" id="GO:0005634">
    <property type="term" value="C:nucleus"/>
    <property type="evidence" value="ECO:0007669"/>
    <property type="project" value="TreeGrafter"/>
</dbReference>
<evidence type="ECO:0000259" key="2">
    <source>
        <dbReference type="Pfam" id="PF10382"/>
    </source>
</evidence>
<protein>
    <submittedName>
        <fullName evidence="3">Protein ZGRF1</fullName>
    </submittedName>
</protein>
<feature type="compositionally biased region" description="Basic and acidic residues" evidence="1">
    <location>
        <begin position="397"/>
        <end position="420"/>
    </location>
</feature>
<dbReference type="PANTHER" id="PTHR28535:SF1">
    <property type="entry name" value="PROTEIN ZGRF1"/>
    <property type="match status" value="1"/>
</dbReference>
<feature type="region of interest" description="Disordered" evidence="1">
    <location>
        <begin position="122"/>
        <end position="172"/>
    </location>
</feature>
<keyword evidence="4" id="KW-1185">Reference proteome</keyword>
<feature type="compositionally biased region" description="Basic and acidic residues" evidence="1">
    <location>
        <begin position="350"/>
        <end position="372"/>
    </location>
</feature>
<dbReference type="PANTHER" id="PTHR28535">
    <property type="entry name" value="ZINC FINGER GRF-TYPE CONTAINING 1"/>
    <property type="match status" value="1"/>
</dbReference>
<organism evidence="3 4">
    <name type="scientific">Ophiocordyceps camponoti-floridani</name>
    <dbReference type="NCBI Taxonomy" id="2030778"/>
    <lineage>
        <taxon>Eukaryota</taxon>
        <taxon>Fungi</taxon>
        <taxon>Dikarya</taxon>
        <taxon>Ascomycota</taxon>
        <taxon>Pezizomycotina</taxon>
        <taxon>Sordariomycetes</taxon>
        <taxon>Hypocreomycetidae</taxon>
        <taxon>Hypocreales</taxon>
        <taxon>Ophiocordycipitaceae</taxon>
        <taxon>Ophiocordyceps</taxon>
    </lineage>
</organism>
<feature type="compositionally biased region" description="Basic and acidic residues" evidence="1">
    <location>
        <begin position="433"/>
        <end position="443"/>
    </location>
</feature>
<feature type="compositionally biased region" description="Basic and acidic residues" evidence="1">
    <location>
        <begin position="450"/>
        <end position="464"/>
    </location>
</feature>
<accession>A0A8H4VDW3</accession>
<proteinExistence type="predicted"/>
<dbReference type="InterPro" id="IPR018838">
    <property type="entry name" value="ZGRF1-like_N"/>
</dbReference>
<evidence type="ECO:0000313" key="4">
    <source>
        <dbReference type="Proteomes" id="UP000562929"/>
    </source>
</evidence>
<comment type="caution">
    <text evidence="3">The sequence shown here is derived from an EMBL/GenBank/DDBJ whole genome shotgun (WGS) entry which is preliminary data.</text>
</comment>
<dbReference type="AlphaFoldDB" id="A0A8H4VDW3"/>
<feature type="compositionally biased region" description="Basic and acidic residues" evidence="1">
    <location>
        <begin position="155"/>
        <end position="172"/>
    </location>
</feature>